<reference evidence="2 3" key="1">
    <citation type="submission" date="2011-08" db="EMBL/GenBank/DDBJ databases">
        <authorList>
            <person name="Liu Z.J."/>
            <person name="Shi F.L."/>
            <person name="Lu J.Q."/>
            <person name="Li M."/>
            <person name="Wang Z.L."/>
        </authorList>
    </citation>
    <scope>NUCLEOTIDE SEQUENCE [LARGE SCALE GENOMIC DNA]</scope>
    <source>
        <strain evidence="2 3">USNM 41457</strain>
    </source>
</reference>
<reference evidence="3" key="2">
    <citation type="submission" date="2015-07" db="EMBL/GenBank/DDBJ databases">
        <title>Contrasting host-pathogen interactions and genome evolution in two generalist and specialist microsporidian pathogens of mosquitoes.</title>
        <authorList>
            <consortium name="The Broad Institute Genomics Platform"/>
            <consortium name="The Broad Institute Genome Sequencing Center for Infectious Disease"/>
            <person name="Cuomo C.A."/>
            <person name="Sanscrainte N.D."/>
            <person name="Goldberg J.M."/>
            <person name="Heiman D."/>
            <person name="Young S."/>
            <person name="Zeng Q."/>
            <person name="Becnel J.J."/>
            <person name="Birren B.W."/>
        </authorList>
    </citation>
    <scope>NUCLEOTIDE SEQUENCE [LARGE SCALE GENOMIC DNA]</scope>
    <source>
        <strain evidence="3">USNM 41457</strain>
    </source>
</reference>
<accession>J9DBL5</accession>
<dbReference type="HOGENOM" id="CLU_2061433_0_0_1"/>
<feature type="region of interest" description="Disordered" evidence="1">
    <location>
        <begin position="96"/>
        <end position="119"/>
    </location>
</feature>
<proteinExistence type="predicted"/>
<sequence>MKHLKSLNRIYQTNYTCIQDYVSAIDEKATLISLMCNWNKAEVKRKTVEVFLYNLSAKTKEIMVNHDIYEMKEIVEYISRVKQFLLDGLEDRQRNKFGQPFNNSYTNQTLQHTKTKAEP</sequence>
<dbReference type="EMBL" id="AFBI03000001">
    <property type="protein sequence ID" value="EJW04884.1"/>
    <property type="molecule type" value="Genomic_DNA"/>
</dbReference>
<dbReference type="VEuPathDB" id="MicrosporidiaDB:EDEG_00104"/>
<evidence type="ECO:0000313" key="3">
    <source>
        <dbReference type="Proteomes" id="UP000003163"/>
    </source>
</evidence>
<keyword evidence="3" id="KW-1185">Reference proteome</keyword>
<organism evidence="2 3">
    <name type="scientific">Edhazardia aedis (strain USNM 41457)</name>
    <name type="common">Microsporidian parasite</name>
    <dbReference type="NCBI Taxonomy" id="1003232"/>
    <lineage>
        <taxon>Eukaryota</taxon>
        <taxon>Fungi</taxon>
        <taxon>Fungi incertae sedis</taxon>
        <taxon>Microsporidia</taxon>
        <taxon>Edhazardia</taxon>
    </lineage>
</organism>
<evidence type="ECO:0000256" key="1">
    <source>
        <dbReference type="SAM" id="MobiDB-lite"/>
    </source>
</evidence>
<name>J9DBL5_EDHAE</name>
<dbReference type="OrthoDB" id="10664045at2759"/>
<dbReference type="Proteomes" id="UP000003163">
    <property type="component" value="Unassembled WGS sequence"/>
</dbReference>
<dbReference type="AlphaFoldDB" id="J9DBL5"/>
<protein>
    <submittedName>
        <fullName evidence="2">Uncharacterized protein</fullName>
    </submittedName>
</protein>
<gene>
    <name evidence="2" type="ORF">EDEG_00104</name>
</gene>
<comment type="caution">
    <text evidence="2">The sequence shown here is derived from an EMBL/GenBank/DDBJ whole genome shotgun (WGS) entry which is preliminary data.</text>
</comment>
<evidence type="ECO:0000313" key="2">
    <source>
        <dbReference type="EMBL" id="EJW04884.1"/>
    </source>
</evidence>
<feature type="compositionally biased region" description="Polar residues" evidence="1">
    <location>
        <begin position="100"/>
        <end position="112"/>
    </location>
</feature>
<dbReference type="InParanoid" id="J9DBL5"/>